<dbReference type="InterPro" id="IPR006311">
    <property type="entry name" value="TAT_signal"/>
</dbReference>
<evidence type="ECO:0000313" key="3">
    <source>
        <dbReference type="Proteomes" id="UP000270112"/>
    </source>
</evidence>
<evidence type="ECO:0000313" key="2">
    <source>
        <dbReference type="EMBL" id="RNM39626.1"/>
    </source>
</evidence>
<proteinExistence type="predicted"/>
<gene>
    <name evidence="2" type="ORF">DMP09_16395</name>
</gene>
<sequence>MHRTNNEPDYCTLMDGIEMPSRLQHRILDETRRERAAASRSVAPAAQQRGGRPVSRRRFVGVAAAAIGAVACGGTAVFAAVGKPARNSFSLELGDFGHDSAWKVWHSDPEIDPDNADSAPDEGQRYLSIAYQFTPICTGTNVTSLTYEVEGERVLFYTHEASSGEHRATSFTVDYHAQHPVGADWRGLRVSFPLEGEVASLYDAVTEEFYSSRRDVDYDRKDRLNALLLRRCADIIAQARLHLTVTYEDGSTDAKAYVITPVDNLEDVEAAYATAIRAQANAAQGNPTHPFEEIPKPQLFVLTELG</sequence>
<organism evidence="2 3">
    <name type="scientific">Eggerthella sinensis</name>
    <dbReference type="NCBI Taxonomy" id="242230"/>
    <lineage>
        <taxon>Bacteria</taxon>
        <taxon>Bacillati</taxon>
        <taxon>Actinomycetota</taxon>
        <taxon>Coriobacteriia</taxon>
        <taxon>Eggerthellales</taxon>
        <taxon>Eggerthellaceae</taxon>
        <taxon>Eggerthella</taxon>
    </lineage>
</organism>
<dbReference type="PROSITE" id="PS51318">
    <property type="entry name" value="TAT"/>
    <property type="match status" value="1"/>
</dbReference>
<dbReference type="AlphaFoldDB" id="A0A3N0ISH4"/>
<protein>
    <submittedName>
        <fullName evidence="2">Uncharacterized protein</fullName>
    </submittedName>
</protein>
<keyword evidence="1" id="KW-0472">Membrane</keyword>
<comment type="caution">
    <text evidence="2">The sequence shown here is derived from an EMBL/GenBank/DDBJ whole genome shotgun (WGS) entry which is preliminary data.</text>
</comment>
<keyword evidence="1" id="KW-0812">Transmembrane</keyword>
<keyword evidence="1" id="KW-1133">Transmembrane helix</keyword>
<evidence type="ECO:0000256" key="1">
    <source>
        <dbReference type="SAM" id="Phobius"/>
    </source>
</evidence>
<feature type="transmembrane region" description="Helical" evidence="1">
    <location>
        <begin position="59"/>
        <end position="81"/>
    </location>
</feature>
<accession>A0A3N0ISH4</accession>
<dbReference type="Proteomes" id="UP000270112">
    <property type="component" value="Unassembled WGS sequence"/>
</dbReference>
<dbReference type="EMBL" id="QICC01000118">
    <property type="protein sequence ID" value="RNM39626.1"/>
    <property type="molecule type" value="Genomic_DNA"/>
</dbReference>
<name>A0A3N0ISH4_9ACTN</name>
<reference evidence="3" key="1">
    <citation type="submission" date="2018-05" db="EMBL/GenBank/DDBJ databases">
        <title>Genome Sequencing of selected type strains of the family Eggerthellaceae.</title>
        <authorList>
            <person name="Danylec N."/>
            <person name="Stoll D.A."/>
            <person name="Doetsch A."/>
            <person name="Huch M."/>
        </authorList>
    </citation>
    <scope>NUCLEOTIDE SEQUENCE [LARGE SCALE GENOMIC DNA]</scope>
    <source>
        <strain evidence="3">DSM 16107</strain>
    </source>
</reference>
<dbReference type="RefSeq" id="WP_123269785.1">
    <property type="nucleotide sequence ID" value="NZ_QICC01000118.1"/>
</dbReference>